<accession>A0A545TX15</accession>
<dbReference type="RefSeq" id="WP_142895388.1">
    <property type="nucleotide sequence ID" value="NZ_ML660053.1"/>
</dbReference>
<dbReference type="Gene3D" id="1.10.510.10">
    <property type="entry name" value="Transferase(Phosphotransferase) domain 1"/>
    <property type="match status" value="1"/>
</dbReference>
<feature type="transmembrane region" description="Helical" evidence="1">
    <location>
        <begin position="657"/>
        <end position="676"/>
    </location>
</feature>
<dbReference type="SUPFAM" id="SSF56112">
    <property type="entry name" value="Protein kinase-like (PK-like)"/>
    <property type="match status" value="1"/>
</dbReference>
<evidence type="ECO:0000313" key="2">
    <source>
        <dbReference type="EMBL" id="TQV81757.1"/>
    </source>
</evidence>
<dbReference type="GO" id="GO:0004674">
    <property type="term" value="F:protein serine/threonine kinase activity"/>
    <property type="evidence" value="ECO:0007669"/>
    <property type="project" value="UniProtKB-KW"/>
</dbReference>
<protein>
    <submittedName>
        <fullName evidence="2">Serine/threonine protein kinase</fullName>
    </submittedName>
</protein>
<dbReference type="OrthoDB" id="7166208at2"/>
<keyword evidence="2" id="KW-0418">Kinase</keyword>
<keyword evidence="2" id="KW-0723">Serine/threonine-protein kinase</keyword>
<dbReference type="InterPro" id="IPR011009">
    <property type="entry name" value="Kinase-like_dom_sf"/>
</dbReference>
<dbReference type="Proteomes" id="UP000315252">
    <property type="component" value="Unassembled WGS sequence"/>
</dbReference>
<keyword evidence="2" id="KW-0808">Transferase</keyword>
<keyword evidence="1" id="KW-0812">Transmembrane</keyword>
<keyword evidence="1" id="KW-1133">Transmembrane helix</keyword>
<reference evidence="2 3" key="1">
    <citation type="submission" date="2019-06" db="EMBL/GenBank/DDBJ databases">
        <title>Whole genome sequence for Rhodospirillaceae sp. R148.</title>
        <authorList>
            <person name="Wang G."/>
        </authorList>
    </citation>
    <scope>NUCLEOTIDE SEQUENCE [LARGE SCALE GENOMIC DNA]</scope>
    <source>
        <strain evidence="2 3">R148</strain>
    </source>
</reference>
<keyword evidence="3" id="KW-1185">Reference proteome</keyword>
<dbReference type="AlphaFoldDB" id="A0A545TX15"/>
<keyword evidence="1" id="KW-0472">Membrane</keyword>
<evidence type="ECO:0000313" key="3">
    <source>
        <dbReference type="Proteomes" id="UP000315252"/>
    </source>
</evidence>
<evidence type="ECO:0000256" key="1">
    <source>
        <dbReference type="SAM" id="Phobius"/>
    </source>
</evidence>
<gene>
    <name evidence="2" type="ORF">FKG95_05800</name>
</gene>
<dbReference type="EMBL" id="VHSH01000002">
    <property type="protein sequence ID" value="TQV81757.1"/>
    <property type="molecule type" value="Genomic_DNA"/>
</dbReference>
<proteinExistence type="predicted"/>
<sequence length="677" mass="73852">MSGTSAGRAGKRGAEKGIELSDRYEVYPDQPLPFLNSPGCDAVAALDKRNPSLALFALICSRELAPRVDAVRSLSHVESSAFLTPRASGIITQASDQKRKFVIIFEQPRGERVQSEPSASFQPLSEDDLIRGVITPMVTNLRELGGRILAHRAIRADNIFTSGGSNQEIILGECVSSPAGYFQPVIYEPIDAGMSTPSGRGPGYISDDFYALGVLIAVLSHGGNPVPQLSDQEVVASKIAVGSYATLVGQARVSLKLMEALRGLLCDDPAERWNIMDLDLWANGRHLSPKQATLSAKAARAFEFDGEEYNTARGLSFAMGHNWSLAQETLRDDALEGWVRRSLSDEKCASAILKASRMSRMGGEGGGGQDKAVAGVLTALDHLAPIRYKSISARLDGLAQALAIDFDKDHVPQMISEVVRSKLHKSWIEVQPSMKPEYVPWIRQADIIESFVNRSRIGFGPERALYECNSSWPCLSPLLKNDFVNEGAELLPALERLAQDGIPDYVPMDRHIAAFSATRVKNLSERLFIQLAEPADKLQYNVSVLRLFSEIQRATGPEALPNTARWFAKLLGPITETYHFRSFRQQLSKGIEGATQSGDLAELLWLVDNENLRQQDEVGFAQAQNEFASIAGQITWHEDGALTSDAHVAAISQRASAVVSAVLASVSIAVMSFIYVT</sequence>
<name>A0A545TX15_9PROT</name>
<comment type="caution">
    <text evidence="2">The sequence shown here is derived from an EMBL/GenBank/DDBJ whole genome shotgun (WGS) entry which is preliminary data.</text>
</comment>
<organism evidence="2 3">
    <name type="scientific">Denitrobaculum tricleocarpae</name>
    <dbReference type="NCBI Taxonomy" id="2591009"/>
    <lineage>
        <taxon>Bacteria</taxon>
        <taxon>Pseudomonadati</taxon>
        <taxon>Pseudomonadota</taxon>
        <taxon>Alphaproteobacteria</taxon>
        <taxon>Rhodospirillales</taxon>
        <taxon>Rhodospirillaceae</taxon>
        <taxon>Denitrobaculum</taxon>
    </lineage>
</organism>